<evidence type="ECO:0000313" key="3">
    <source>
        <dbReference type="EMBL" id="PTA67599.1"/>
    </source>
</evidence>
<dbReference type="Proteomes" id="UP000240317">
    <property type="component" value="Unassembled WGS sequence"/>
</dbReference>
<feature type="domain" description="eCIS core" evidence="2">
    <location>
        <begin position="246"/>
        <end position="323"/>
    </location>
</feature>
<evidence type="ECO:0000256" key="1">
    <source>
        <dbReference type="SAM" id="MobiDB-lite"/>
    </source>
</evidence>
<dbReference type="OrthoDB" id="64650at2"/>
<reference evidence="3 4" key="1">
    <citation type="submission" date="2018-03" db="EMBL/GenBank/DDBJ databases">
        <title>Draft genome of Deinococcus sp. OD32.</title>
        <authorList>
            <person name="Wang X.-P."/>
            <person name="Du Z.-J."/>
        </authorList>
    </citation>
    <scope>NUCLEOTIDE SEQUENCE [LARGE SCALE GENOMIC DNA]</scope>
    <source>
        <strain evidence="3 4">OD32</strain>
    </source>
</reference>
<dbReference type="Pfam" id="PF13699">
    <property type="entry name" value="eCIS_core"/>
    <property type="match status" value="1"/>
</dbReference>
<organism evidence="3 4">
    <name type="scientific">Deinococcus arcticus</name>
    <dbReference type="NCBI Taxonomy" id="2136176"/>
    <lineage>
        <taxon>Bacteria</taxon>
        <taxon>Thermotogati</taxon>
        <taxon>Deinococcota</taxon>
        <taxon>Deinococci</taxon>
        <taxon>Deinococcales</taxon>
        <taxon>Deinococcaceae</taxon>
        <taxon>Deinococcus</taxon>
    </lineage>
</organism>
<gene>
    <name evidence="3" type="ORF">C8263_12265</name>
</gene>
<evidence type="ECO:0000259" key="2">
    <source>
        <dbReference type="Pfam" id="PF13699"/>
    </source>
</evidence>
<dbReference type="PANTHER" id="PTHR47372">
    <property type="entry name" value="DAUER UP-REGULATED-RELATED"/>
    <property type="match status" value="1"/>
</dbReference>
<dbReference type="AlphaFoldDB" id="A0A2T3W6T0"/>
<keyword evidence="4" id="KW-1185">Reference proteome</keyword>
<accession>A0A2T3W6T0</accession>
<protein>
    <recommendedName>
        <fullName evidence="2">eCIS core domain-containing protein</fullName>
    </recommendedName>
</protein>
<feature type="region of interest" description="Disordered" evidence="1">
    <location>
        <begin position="1074"/>
        <end position="1093"/>
    </location>
</feature>
<dbReference type="InterPro" id="IPR025295">
    <property type="entry name" value="eCIS_core_dom"/>
</dbReference>
<dbReference type="Gene3D" id="1.20.120.20">
    <property type="entry name" value="Apolipoprotein"/>
    <property type="match status" value="1"/>
</dbReference>
<feature type="region of interest" description="Disordered" evidence="1">
    <location>
        <begin position="1"/>
        <end position="29"/>
    </location>
</feature>
<comment type="caution">
    <text evidence="3">The sequence shown here is derived from an EMBL/GenBank/DDBJ whole genome shotgun (WGS) entry which is preliminary data.</text>
</comment>
<dbReference type="PANTHER" id="PTHR47372:SF5">
    <property type="entry name" value="LATE EMBRYOGENESIS ABUNDANT PROTEIN (LEA) FAMILY PROTEIN"/>
    <property type="match status" value="1"/>
</dbReference>
<proteinExistence type="predicted"/>
<name>A0A2T3W6T0_9DEIO</name>
<dbReference type="EMBL" id="PYSV01000011">
    <property type="protein sequence ID" value="PTA67599.1"/>
    <property type="molecule type" value="Genomic_DNA"/>
</dbReference>
<evidence type="ECO:0000313" key="4">
    <source>
        <dbReference type="Proteomes" id="UP000240317"/>
    </source>
</evidence>
<sequence length="1093" mass="115276">MFEHQGASLTKKAARRGPAPVQAPDLAPHPAVSGIQAHLWRPQVLQRQAAGPVLRASGLEQQEVTRLQVQRQAVSDQLAALPQVEGQPIQRQAQPVPAKPQSPGDWVTVMRHQAEQVEGQALDTRQYAQFTALQRQVANTLVQGFRSDRGPAQARYDIYGEHLATLQRHAISAPVSRVVLGLVPAGERLALQRAVDTAVQRHEAEAGGAATAAQQQTLQRQLAELDAEATQPVLQRIQARRGSGNPLPEAIQRHLEQGLNHDLSRVRIHDDAEADRLAKGVNALAFTTGSDIFFQSGKFNPNSQSGLELLAHEATHTVQQSQGRVGTGIDPDAGLEAEARTMGAKLAAAPMPQKARPVQRQVASPAPATAVQRWGLGDLKKLAGSARDKLKSAVGTVQKAAQQRIQKTVKRVQKAAAPAITAAREAASQTLKQAQTLRNRVRTQIKAAGETAREYGRKTLQTVKGKAQQAVQSARAKAAQLRVRAHQLAFRAASTVAQVQTKLKDKARTISGTLRQAASTAALNLRDKATAARTKLKTAATGLLNNVKTRAQNAWTQAKAAGQQVRQRLTAAAASAKTRIAALAKTATTKAQSLKRRIGAKATRAIRTAKGGLGKFLKNRPATALLLGTGAAFTAFQAIKKGGVKGLWNAAKGKASEAWKWATSTEGKATLARLAVTVGVTVGAAALTGLTGGLAAPLLIMAAGGAAGGALGRLAQNKVLLGDKKYQGKMSLMQGVLDPKAMAFDAALGVVMGPGAALAGGLVKGAAGNLGRYALSPMGKGLAQGARRLVAGRSTVVTGRAASAAGAPARLTNRALTDRARLVWKNMKQYNTKLARETWADMQQSLYGSAGIAGRATKETKQLLGGRKALKAKRFDAAHRAVDAMLPRQVTQLAASLKLPTHFSQDKLRKLLAQRLVQTNHRVVARPIAQQALAASRKQSWADLKRAAIGAPRRRGETAGRRVLRGIGSLLAIGPRATYRTILEKDAGWSKAIQSGAGTGHMIASITSEAAKGAVLAAKTEMVKPDGQQQPIKPLKIGLEAYLNSLGFNPDYLNEKMIGAGLTDAGKGLNTSIGAGGMNDPVQLEDGPQVGAP</sequence>